<dbReference type="InterPro" id="IPR011059">
    <property type="entry name" value="Metal-dep_hydrolase_composite"/>
</dbReference>
<dbReference type="PANTHER" id="PTHR43135:SF3">
    <property type="entry name" value="ALPHA-D-RIBOSE 1-METHYLPHOSPHONATE 5-TRIPHOSPHATE DIPHOSPHATASE"/>
    <property type="match status" value="1"/>
</dbReference>
<sequence>MLRYLLLTLTLIALHSHAGESLLLTNVQVVDVEQGRLLQRDVLLEGGRIAGLRQPAAPAVAERTLDLGGRYLIPGLWDMHVHFEGTDLVEDNALLLPLYLAYGITAVRDASGSLAGTVLDWRREIAAGERLGPRIFTSGQKFEGVDSLWEGDREIADRAQMLAGMDEQQALGVDFIKITENTLPPALFLETVAEAHRRSLLVSTHVPLGLGIFELAAAGVSSIEHASYLLRLGSADEEDIARAVRAGELGADDANARYDRDFNQATANAAYARLAALDVAVTPTLIGGRQLAWLDETDHSDDAFLRYLTQQFTAKYQWRIGRMAGETAAQRAARKERYRLIAAQLPPLQEAGVTLLAGSDSAALNTYVYPAQALHDELALFVEAGLTPLQALQAATINGARFMRLGDDYGSISPGKRADLVVLEENPLEDIAATRAIHSLIRGGEVFDRAALDGMLDAAAARKQALETGRQ</sequence>
<dbReference type="GO" id="GO:0016810">
    <property type="term" value="F:hydrolase activity, acting on carbon-nitrogen (but not peptide) bonds"/>
    <property type="evidence" value="ECO:0007669"/>
    <property type="project" value="InterPro"/>
</dbReference>
<feature type="signal peptide" evidence="1">
    <location>
        <begin position="1"/>
        <end position="18"/>
    </location>
</feature>
<dbReference type="AlphaFoldDB" id="A0A5C8ZVT2"/>
<dbReference type="PANTHER" id="PTHR43135">
    <property type="entry name" value="ALPHA-D-RIBOSE 1-METHYLPHOSPHONATE 5-TRIPHOSPHATE DIPHOSPHATASE"/>
    <property type="match status" value="1"/>
</dbReference>
<evidence type="ECO:0000313" key="3">
    <source>
        <dbReference type="EMBL" id="TXS91692.1"/>
    </source>
</evidence>
<reference evidence="3 4" key="1">
    <citation type="submission" date="2019-08" db="EMBL/GenBank/DDBJ databases">
        <title>Parahaliea maris sp. nov., isolated from the surface seawater.</title>
        <authorList>
            <person name="Liu Y."/>
        </authorList>
    </citation>
    <scope>NUCLEOTIDE SEQUENCE [LARGE SCALE GENOMIC DNA]</scope>
    <source>
        <strain evidence="3 4">S2-26</strain>
    </source>
</reference>
<evidence type="ECO:0000256" key="1">
    <source>
        <dbReference type="SAM" id="SignalP"/>
    </source>
</evidence>
<dbReference type="InterPro" id="IPR051781">
    <property type="entry name" value="Metallo-dep_Hydrolase"/>
</dbReference>
<feature type="chain" id="PRO_5022745867" evidence="1">
    <location>
        <begin position="19"/>
        <end position="471"/>
    </location>
</feature>
<feature type="domain" description="Amidohydrolase-related" evidence="2">
    <location>
        <begin position="71"/>
        <end position="246"/>
    </location>
</feature>
<keyword evidence="1" id="KW-0732">Signal</keyword>
<dbReference type="Proteomes" id="UP000321933">
    <property type="component" value="Unassembled WGS sequence"/>
</dbReference>
<dbReference type="SUPFAM" id="SSF51338">
    <property type="entry name" value="Composite domain of metallo-dependent hydrolases"/>
    <property type="match status" value="1"/>
</dbReference>
<organism evidence="3 4">
    <name type="scientific">Parahaliea aestuarii</name>
    <dbReference type="NCBI Taxonomy" id="1852021"/>
    <lineage>
        <taxon>Bacteria</taxon>
        <taxon>Pseudomonadati</taxon>
        <taxon>Pseudomonadota</taxon>
        <taxon>Gammaproteobacteria</taxon>
        <taxon>Cellvibrionales</taxon>
        <taxon>Halieaceae</taxon>
        <taxon>Parahaliea</taxon>
    </lineage>
</organism>
<dbReference type="InterPro" id="IPR006680">
    <property type="entry name" value="Amidohydro-rel"/>
</dbReference>
<dbReference type="SUPFAM" id="SSF51556">
    <property type="entry name" value="Metallo-dependent hydrolases"/>
    <property type="match status" value="1"/>
</dbReference>
<proteinExistence type="predicted"/>
<dbReference type="InterPro" id="IPR032466">
    <property type="entry name" value="Metal_Hydrolase"/>
</dbReference>
<dbReference type="Gene3D" id="2.30.40.10">
    <property type="entry name" value="Urease, subunit C, domain 1"/>
    <property type="match status" value="2"/>
</dbReference>
<comment type="caution">
    <text evidence="3">The sequence shown here is derived from an EMBL/GenBank/DDBJ whole genome shotgun (WGS) entry which is preliminary data.</text>
</comment>
<dbReference type="Gene3D" id="3.30.110.90">
    <property type="entry name" value="Amidohydrolase"/>
    <property type="match status" value="2"/>
</dbReference>
<dbReference type="Gene3D" id="1.20.58.520">
    <property type="entry name" value="Amidohydrolase"/>
    <property type="match status" value="1"/>
</dbReference>
<feature type="domain" description="Amidohydrolase-related" evidence="2">
    <location>
        <begin position="345"/>
        <end position="445"/>
    </location>
</feature>
<dbReference type="Gene3D" id="3.40.50.10910">
    <property type="entry name" value="Amidohydrolase"/>
    <property type="match status" value="1"/>
</dbReference>
<protein>
    <submittedName>
        <fullName evidence="3">Amidohydrolase family protein</fullName>
    </submittedName>
</protein>
<dbReference type="RefSeq" id="WP_148064363.1">
    <property type="nucleotide sequence ID" value="NZ_VRYZ01000004.1"/>
</dbReference>
<evidence type="ECO:0000313" key="4">
    <source>
        <dbReference type="Proteomes" id="UP000321933"/>
    </source>
</evidence>
<dbReference type="Pfam" id="PF01979">
    <property type="entry name" value="Amidohydro_1"/>
    <property type="match status" value="2"/>
</dbReference>
<dbReference type="EMBL" id="VRYZ01000004">
    <property type="protein sequence ID" value="TXS91692.1"/>
    <property type="molecule type" value="Genomic_DNA"/>
</dbReference>
<dbReference type="OrthoDB" id="9807210at2"/>
<keyword evidence="3" id="KW-0378">Hydrolase</keyword>
<evidence type="ECO:0000259" key="2">
    <source>
        <dbReference type="Pfam" id="PF01979"/>
    </source>
</evidence>
<keyword evidence="4" id="KW-1185">Reference proteome</keyword>
<name>A0A5C8ZVT2_9GAMM</name>
<accession>A0A5C8ZVT2</accession>
<gene>
    <name evidence="3" type="ORF">FVW59_11085</name>
</gene>